<accession>N1S200</accession>
<reference evidence="2" key="2">
    <citation type="journal article" date="2014" name="PLoS ONE">
        <title>Genome and Transcriptome Analysis of the Fungal Pathogen Fusarium oxysporum f. sp. cubense Causing Banana Vascular Wilt Disease.</title>
        <authorList>
            <person name="Guo L."/>
            <person name="Han L."/>
            <person name="Yang L."/>
            <person name="Zeng H."/>
            <person name="Fan D."/>
            <person name="Zhu Y."/>
            <person name="Feng Y."/>
            <person name="Wang G."/>
            <person name="Peng C."/>
            <person name="Jiang X."/>
            <person name="Zhou D."/>
            <person name="Ni P."/>
            <person name="Liang C."/>
            <person name="Liu L."/>
            <person name="Wang J."/>
            <person name="Mao C."/>
            <person name="Fang X."/>
            <person name="Peng M."/>
            <person name="Huang J."/>
        </authorList>
    </citation>
    <scope>NUCLEOTIDE SEQUENCE [LARGE SCALE GENOMIC DNA]</scope>
    <source>
        <strain evidence="2">race 4</strain>
    </source>
</reference>
<gene>
    <name evidence="1" type="ORF">FOC4_h10017708</name>
</gene>
<feature type="non-terminal residue" evidence="1">
    <location>
        <position position="78"/>
    </location>
</feature>
<sequence length="78" mass="8705">PFPSADGSPIKQSLVLDLSLHDFAPDELLQDCPDLVFLIPYSKLYEILSDAEEVKDLATTGIPLNCRVIRDRLLLSSY</sequence>
<organism evidence="1 2">
    <name type="scientific">Fusarium oxysporum f. sp. cubense (strain race 4)</name>
    <name type="common">Panama disease fungus</name>
    <dbReference type="NCBI Taxonomy" id="2502994"/>
    <lineage>
        <taxon>Eukaryota</taxon>
        <taxon>Fungi</taxon>
        <taxon>Dikarya</taxon>
        <taxon>Ascomycota</taxon>
        <taxon>Pezizomycotina</taxon>
        <taxon>Sordariomycetes</taxon>
        <taxon>Hypocreomycetidae</taxon>
        <taxon>Hypocreales</taxon>
        <taxon>Nectriaceae</taxon>
        <taxon>Fusarium</taxon>
        <taxon>Fusarium oxysporum species complex</taxon>
    </lineage>
</organism>
<dbReference type="Proteomes" id="UP000016929">
    <property type="component" value="Unassembled WGS sequence"/>
</dbReference>
<dbReference type="EMBL" id="KB726281">
    <property type="protein sequence ID" value="EMT72094.1"/>
    <property type="molecule type" value="Genomic_DNA"/>
</dbReference>
<name>N1S200_FUSC4</name>
<dbReference type="HOGENOM" id="CLU_2628520_0_0_1"/>
<evidence type="ECO:0000313" key="1">
    <source>
        <dbReference type="EMBL" id="EMT72094.1"/>
    </source>
</evidence>
<evidence type="ECO:0000313" key="2">
    <source>
        <dbReference type="Proteomes" id="UP000016929"/>
    </source>
</evidence>
<proteinExistence type="predicted"/>
<protein>
    <submittedName>
        <fullName evidence="1">Uncharacterized protein</fullName>
    </submittedName>
</protein>
<dbReference type="AlphaFoldDB" id="N1S200"/>
<reference evidence="2" key="1">
    <citation type="submission" date="2012-09" db="EMBL/GenBank/DDBJ databases">
        <title>Genome sequencing and comparative transcriptomics of race 1 and race 4 of banana pathogen: Fusarium oxysporum f. sp. cubense.</title>
        <authorList>
            <person name="Fang X."/>
            <person name="Huang J."/>
        </authorList>
    </citation>
    <scope>NUCLEOTIDE SEQUENCE [LARGE SCALE GENOMIC DNA]</scope>
    <source>
        <strain evidence="2">race 4</strain>
    </source>
</reference>
<feature type="non-terminal residue" evidence="1">
    <location>
        <position position="1"/>
    </location>
</feature>
<keyword evidence="2" id="KW-1185">Reference proteome</keyword>